<reference evidence="2 3" key="1">
    <citation type="journal article" date="2016" name="G3 (Bethesda)">
        <title>First Draft Assembly and Annotation of the Genome of a California Endemic Oak Quercus lobata Nee (Fagaceae).</title>
        <authorList>
            <person name="Sork V.L."/>
            <person name="Fitz-Gibbon S.T."/>
            <person name="Puiu D."/>
            <person name="Crepeau M."/>
            <person name="Gugger P.F."/>
            <person name="Sherman R."/>
            <person name="Stevens K."/>
            <person name="Langley C.H."/>
            <person name="Pellegrini M."/>
            <person name="Salzberg S.L."/>
        </authorList>
    </citation>
    <scope>NUCLEOTIDE SEQUENCE [LARGE SCALE GENOMIC DNA]</scope>
    <source>
        <strain evidence="2 3">cv. SW786</strain>
    </source>
</reference>
<sequence>MDPSMAVIVQFHHGQTEDGKVVLSKEVLITIDDKNHSITLKMIEGLLMESHKSFKFIVQATPKDEGSLVHWTLIHEKLNVDVPDLNTMLQFTIDQTKDVDAHPTQV</sequence>
<dbReference type="AlphaFoldDB" id="A0A7N2LNW9"/>
<dbReference type="InterPro" id="IPR000916">
    <property type="entry name" value="Bet_v_I/MLP"/>
</dbReference>
<organism evidence="2 3">
    <name type="scientific">Quercus lobata</name>
    <name type="common">Valley oak</name>
    <dbReference type="NCBI Taxonomy" id="97700"/>
    <lineage>
        <taxon>Eukaryota</taxon>
        <taxon>Viridiplantae</taxon>
        <taxon>Streptophyta</taxon>
        <taxon>Embryophyta</taxon>
        <taxon>Tracheophyta</taxon>
        <taxon>Spermatophyta</taxon>
        <taxon>Magnoliopsida</taxon>
        <taxon>eudicotyledons</taxon>
        <taxon>Gunneridae</taxon>
        <taxon>Pentapetalae</taxon>
        <taxon>rosids</taxon>
        <taxon>fabids</taxon>
        <taxon>Fagales</taxon>
        <taxon>Fagaceae</taxon>
        <taxon>Quercus</taxon>
    </lineage>
</organism>
<dbReference type="Proteomes" id="UP000594261">
    <property type="component" value="Chromosome 5"/>
</dbReference>
<dbReference type="GO" id="GO:0006952">
    <property type="term" value="P:defense response"/>
    <property type="evidence" value="ECO:0007669"/>
    <property type="project" value="InterPro"/>
</dbReference>
<accession>A0A7N2LNW9</accession>
<dbReference type="SMART" id="SM01037">
    <property type="entry name" value="Bet_v_1"/>
    <property type="match status" value="1"/>
</dbReference>
<evidence type="ECO:0000313" key="2">
    <source>
        <dbReference type="EnsemblPlants" id="QL05p028209:mrna"/>
    </source>
</evidence>
<reference evidence="2" key="2">
    <citation type="submission" date="2021-01" db="UniProtKB">
        <authorList>
            <consortium name="EnsemblPlants"/>
        </authorList>
    </citation>
    <scope>IDENTIFICATION</scope>
</reference>
<dbReference type="EnsemblPlants" id="QL05p028209:mrna">
    <property type="protein sequence ID" value="QL05p028209:mrna"/>
    <property type="gene ID" value="QL05p028209"/>
</dbReference>
<dbReference type="Gramene" id="QL05p028209:mrna">
    <property type="protein sequence ID" value="QL05p028209:mrna"/>
    <property type="gene ID" value="QL05p028209"/>
</dbReference>
<dbReference type="EMBL" id="LRBV02000005">
    <property type="status" value="NOT_ANNOTATED_CDS"/>
    <property type="molecule type" value="Genomic_DNA"/>
</dbReference>
<feature type="domain" description="Bet v I/Major latex protein" evidence="1">
    <location>
        <begin position="3"/>
        <end position="106"/>
    </location>
</feature>
<keyword evidence="3" id="KW-1185">Reference proteome</keyword>
<evidence type="ECO:0000313" key="3">
    <source>
        <dbReference type="Proteomes" id="UP000594261"/>
    </source>
</evidence>
<dbReference type="PANTHER" id="PTHR31907">
    <property type="entry name" value="MLP-LIKE PROTEIN 423"/>
    <property type="match status" value="1"/>
</dbReference>
<dbReference type="InterPro" id="IPR023393">
    <property type="entry name" value="START-like_dom_sf"/>
</dbReference>
<evidence type="ECO:0000259" key="1">
    <source>
        <dbReference type="SMART" id="SM01037"/>
    </source>
</evidence>
<proteinExistence type="predicted"/>
<dbReference type="SUPFAM" id="SSF55961">
    <property type="entry name" value="Bet v1-like"/>
    <property type="match status" value="1"/>
</dbReference>
<dbReference type="InterPro" id="IPR051761">
    <property type="entry name" value="MLP-like_ligand-binding"/>
</dbReference>
<name>A0A7N2LNW9_QUELO</name>
<dbReference type="Gene3D" id="3.30.530.20">
    <property type="match status" value="1"/>
</dbReference>
<protein>
    <recommendedName>
        <fullName evidence="1">Bet v I/Major latex protein domain-containing protein</fullName>
    </recommendedName>
</protein>
<dbReference type="InParanoid" id="A0A7N2LNW9"/>
<dbReference type="Pfam" id="PF00407">
    <property type="entry name" value="Bet_v_1"/>
    <property type="match status" value="1"/>
</dbReference>